<dbReference type="InterPro" id="IPR029056">
    <property type="entry name" value="Ribokinase-like"/>
</dbReference>
<dbReference type="AlphaFoldDB" id="A0A021VRU1"/>
<dbReference type="GO" id="GO:0052856">
    <property type="term" value="F:NAD(P)HX epimerase activity"/>
    <property type="evidence" value="ECO:0007669"/>
    <property type="project" value="TreeGrafter"/>
</dbReference>
<dbReference type="PROSITE" id="PS51383">
    <property type="entry name" value="YJEF_C_3"/>
    <property type="match status" value="1"/>
</dbReference>
<dbReference type="EMBL" id="AXCW01000496">
    <property type="protein sequence ID" value="EYR61817.1"/>
    <property type="molecule type" value="Genomic_DNA"/>
</dbReference>
<evidence type="ECO:0000259" key="15">
    <source>
        <dbReference type="PROSITE" id="PS51383"/>
    </source>
</evidence>
<evidence type="ECO:0000256" key="2">
    <source>
        <dbReference type="ARBA" id="ARBA00006001"/>
    </source>
</evidence>
<dbReference type="CDD" id="cd01171">
    <property type="entry name" value="YXKO-related"/>
    <property type="match status" value="1"/>
</dbReference>
<dbReference type="PANTHER" id="PTHR12592:SF0">
    <property type="entry name" value="ATP-DEPENDENT (S)-NAD(P)H-HYDRATE DEHYDRATASE"/>
    <property type="match status" value="1"/>
</dbReference>
<evidence type="ECO:0000256" key="1">
    <source>
        <dbReference type="ARBA" id="ARBA00001958"/>
    </source>
</evidence>
<dbReference type="EC" id="4.2.1.136" evidence="4"/>
<dbReference type="GO" id="GO:0016301">
    <property type="term" value="F:kinase activity"/>
    <property type="evidence" value="ECO:0007669"/>
    <property type="project" value="UniProtKB-KW"/>
</dbReference>
<dbReference type="GO" id="GO:0052855">
    <property type="term" value="F:ADP-dependent NAD(P)H-hydrate dehydratase activity"/>
    <property type="evidence" value="ECO:0007669"/>
    <property type="project" value="UniProtKB-EC"/>
</dbReference>
<accession>A0A021VRU1</accession>
<keyword evidence="7" id="KW-0067">ATP-binding</keyword>
<evidence type="ECO:0000259" key="16">
    <source>
        <dbReference type="PROSITE" id="PS51385"/>
    </source>
</evidence>
<evidence type="ECO:0000256" key="13">
    <source>
        <dbReference type="ARBA" id="ARBA00048238"/>
    </source>
</evidence>
<feature type="domain" description="YjeF N-terminal" evidence="16">
    <location>
        <begin position="1"/>
        <end position="133"/>
    </location>
</feature>
<feature type="domain" description="YjeF C-terminal" evidence="15">
    <location>
        <begin position="144"/>
        <end position="376"/>
    </location>
</feature>
<comment type="catalytic activity">
    <reaction evidence="13">
        <text>(6S)-NADHX + ADP = AMP + phosphate + NADH + H(+)</text>
        <dbReference type="Rhea" id="RHEA:32223"/>
        <dbReference type="ChEBI" id="CHEBI:15378"/>
        <dbReference type="ChEBI" id="CHEBI:43474"/>
        <dbReference type="ChEBI" id="CHEBI:57945"/>
        <dbReference type="ChEBI" id="CHEBI:64074"/>
        <dbReference type="ChEBI" id="CHEBI:456215"/>
        <dbReference type="ChEBI" id="CHEBI:456216"/>
        <dbReference type="EC" id="4.2.1.136"/>
    </reaction>
</comment>
<name>A0A021VRU1_9CELL</name>
<evidence type="ECO:0000256" key="11">
    <source>
        <dbReference type="ARBA" id="ARBA00025153"/>
    </source>
</evidence>
<dbReference type="Pfam" id="PF01256">
    <property type="entry name" value="Carb_kinase"/>
    <property type="match status" value="1"/>
</dbReference>
<dbReference type="PROSITE" id="PS01050">
    <property type="entry name" value="YJEF_C_2"/>
    <property type="match status" value="1"/>
</dbReference>
<comment type="similarity">
    <text evidence="2">In the N-terminal section; belongs to the NnrE/AIBP family.</text>
</comment>
<keyword evidence="17" id="KW-0418">Kinase</keyword>
<evidence type="ECO:0000256" key="6">
    <source>
        <dbReference type="ARBA" id="ARBA00022741"/>
    </source>
</evidence>
<organism evidence="17 18">
    <name type="scientific">Actinotalea ferrariae CF5-4</name>
    <dbReference type="NCBI Taxonomy" id="948458"/>
    <lineage>
        <taxon>Bacteria</taxon>
        <taxon>Bacillati</taxon>
        <taxon>Actinomycetota</taxon>
        <taxon>Actinomycetes</taxon>
        <taxon>Micrococcales</taxon>
        <taxon>Cellulomonadaceae</taxon>
        <taxon>Actinotalea</taxon>
    </lineage>
</organism>
<dbReference type="GO" id="GO:0110051">
    <property type="term" value="P:metabolite repair"/>
    <property type="evidence" value="ECO:0007669"/>
    <property type="project" value="TreeGrafter"/>
</dbReference>
<evidence type="ECO:0000313" key="18">
    <source>
        <dbReference type="Proteomes" id="UP000019753"/>
    </source>
</evidence>
<evidence type="ECO:0000256" key="12">
    <source>
        <dbReference type="ARBA" id="ARBA00032624"/>
    </source>
</evidence>
<gene>
    <name evidence="17" type="ORF">N866_15835</name>
</gene>
<dbReference type="InterPro" id="IPR004443">
    <property type="entry name" value="YjeF_N_dom"/>
</dbReference>
<evidence type="ECO:0000256" key="10">
    <source>
        <dbReference type="ARBA" id="ARBA00023239"/>
    </source>
</evidence>
<evidence type="ECO:0000256" key="14">
    <source>
        <dbReference type="ARBA" id="ARBA00049209"/>
    </source>
</evidence>
<dbReference type="InterPro" id="IPR000631">
    <property type="entry name" value="CARKD"/>
</dbReference>
<proteinExistence type="inferred from homology"/>
<dbReference type="Gene3D" id="3.40.1190.20">
    <property type="match status" value="1"/>
</dbReference>
<keyword evidence="6" id="KW-0547">Nucleotide-binding</keyword>
<keyword evidence="18" id="KW-1185">Reference proteome</keyword>
<comment type="similarity">
    <text evidence="3">In the C-terminal section; belongs to the NnrD/CARKD family.</text>
</comment>
<dbReference type="PROSITE" id="PS51385">
    <property type="entry name" value="YJEF_N"/>
    <property type="match status" value="1"/>
</dbReference>
<keyword evidence="9" id="KW-0520">NAD</keyword>
<keyword evidence="8" id="KW-0521">NADP</keyword>
<dbReference type="OrthoDB" id="9806925at2"/>
<dbReference type="InterPro" id="IPR036652">
    <property type="entry name" value="YjeF_N_dom_sf"/>
</dbReference>
<feature type="non-terminal residue" evidence="17">
    <location>
        <position position="376"/>
    </location>
</feature>
<evidence type="ECO:0000313" key="17">
    <source>
        <dbReference type="EMBL" id="EYR61817.1"/>
    </source>
</evidence>
<protein>
    <recommendedName>
        <fullName evidence="5">Bifunctional NAD(P)H-hydrate repair enzyme Nnr</fullName>
        <ecNumber evidence="4">4.2.1.136</ecNumber>
    </recommendedName>
    <alternativeName>
        <fullName evidence="12">Nicotinamide nucleotide repair protein</fullName>
    </alternativeName>
</protein>
<dbReference type="Proteomes" id="UP000019753">
    <property type="component" value="Unassembled WGS sequence"/>
</dbReference>
<reference evidence="17 18" key="1">
    <citation type="submission" date="2014-01" db="EMBL/GenBank/DDBJ databases">
        <title>Actinotalea ferrariae CF5-4.</title>
        <authorList>
            <person name="Chen F."/>
            <person name="Li Y."/>
            <person name="Wang G."/>
        </authorList>
    </citation>
    <scope>NUCLEOTIDE SEQUENCE [LARGE SCALE GENOMIC DNA]</scope>
    <source>
        <strain evidence="17 18">CF5-4</strain>
    </source>
</reference>
<dbReference type="Gene3D" id="3.40.50.10260">
    <property type="entry name" value="YjeF N-terminal domain"/>
    <property type="match status" value="1"/>
</dbReference>
<dbReference type="SUPFAM" id="SSF64153">
    <property type="entry name" value="YjeF N-terminal domain-like"/>
    <property type="match status" value="1"/>
</dbReference>
<dbReference type="Pfam" id="PF03853">
    <property type="entry name" value="YjeF_N"/>
    <property type="match status" value="1"/>
</dbReference>
<keyword evidence="17" id="KW-0808">Transferase</keyword>
<dbReference type="GO" id="GO:0005524">
    <property type="term" value="F:ATP binding"/>
    <property type="evidence" value="ECO:0007669"/>
    <property type="project" value="UniProtKB-KW"/>
</dbReference>
<comment type="caution">
    <text evidence="17">The sequence shown here is derived from an EMBL/GenBank/DDBJ whole genome shotgun (WGS) entry which is preliminary data.</text>
</comment>
<evidence type="ECO:0000256" key="7">
    <source>
        <dbReference type="ARBA" id="ARBA00022840"/>
    </source>
</evidence>
<sequence>PAPASGASGVDWLGDALAEAAAADVVLDGLLGIGARGGLRGTAAEVVRLLAEVLGQLESVGAGHVAALRPAVVAVDLPSGLAVDTGAVPGPVLPADLTVTFGVPKPGLLLPPAAHLVGRLEVVDLGLRPVLAERSVAPALVRLGAADLAGLWPVPGPGAHKYSRGVVGVVAGTATYPGAAVLTVAGAQGAGCGMVRYVGPDRVREAVVAAHPEVVTGSDAQVRVQAWVLGPGLDPADEDQADRARAALAGAVAEHLPVVVDAGALWLLPDRVPPRVVLTPHAGELARLLQGRWVDVDREDVEAEPLRWAREAHDRTGATVLLKGAVSVVVGPHGAYAQADAPPWLATAGAGDVLAGILGALLAGRADLDAPDDPAR</sequence>
<keyword evidence="10" id="KW-0456">Lyase</keyword>
<comment type="cofactor">
    <cofactor evidence="1">
        <name>K(+)</name>
        <dbReference type="ChEBI" id="CHEBI:29103"/>
    </cofactor>
</comment>
<dbReference type="PANTHER" id="PTHR12592">
    <property type="entry name" value="ATP-DEPENDENT (S)-NAD(P)H-HYDRATE DEHYDRATASE FAMILY MEMBER"/>
    <property type="match status" value="1"/>
</dbReference>
<comment type="function">
    <text evidence="11">Bifunctional enzyme that catalyzes the epimerization of the S- and R-forms of NAD(P)HX and the dehydration of the S-form of NAD(P)HX at the expense of ADP, which is converted to AMP. This allows the repair of both epimers of NAD(P)HX, a damaged form of NAD(P)H that is a result of enzymatic or heat-dependent hydration.</text>
</comment>
<feature type="non-terminal residue" evidence="17">
    <location>
        <position position="1"/>
    </location>
</feature>
<comment type="catalytic activity">
    <reaction evidence="14">
        <text>(6S)-NADPHX + ADP = AMP + phosphate + NADPH + H(+)</text>
        <dbReference type="Rhea" id="RHEA:32235"/>
        <dbReference type="ChEBI" id="CHEBI:15378"/>
        <dbReference type="ChEBI" id="CHEBI:43474"/>
        <dbReference type="ChEBI" id="CHEBI:57783"/>
        <dbReference type="ChEBI" id="CHEBI:64076"/>
        <dbReference type="ChEBI" id="CHEBI:456215"/>
        <dbReference type="ChEBI" id="CHEBI:456216"/>
        <dbReference type="EC" id="4.2.1.136"/>
    </reaction>
</comment>
<dbReference type="InterPro" id="IPR017953">
    <property type="entry name" value="Carbohydrate_kinase_pred_CS"/>
</dbReference>
<evidence type="ECO:0000256" key="4">
    <source>
        <dbReference type="ARBA" id="ARBA00013129"/>
    </source>
</evidence>
<evidence type="ECO:0000256" key="8">
    <source>
        <dbReference type="ARBA" id="ARBA00022857"/>
    </source>
</evidence>
<dbReference type="RefSeq" id="WP_034229822.1">
    <property type="nucleotide sequence ID" value="NZ_AXCW01000496.1"/>
</dbReference>
<evidence type="ECO:0000256" key="3">
    <source>
        <dbReference type="ARBA" id="ARBA00009524"/>
    </source>
</evidence>
<evidence type="ECO:0000256" key="9">
    <source>
        <dbReference type="ARBA" id="ARBA00023027"/>
    </source>
</evidence>
<dbReference type="SUPFAM" id="SSF53613">
    <property type="entry name" value="Ribokinase-like"/>
    <property type="match status" value="1"/>
</dbReference>
<evidence type="ECO:0000256" key="5">
    <source>
        <dbReference type="ARBA" id="ARBA00018591"/>
    </source>
</evidence>